<dbReference type="Pfam" id="PF00534">
    <property type="entry name" value="Glycos_transf_1"/>
    <property type="match status" value="1"/>
</dbReference>
<dbReference type="Gene3D" id="3.40.50.2000">
    <property type="entry name" value="Glycogen Phosphorylase B"/>
    <property type="match status" value="2"/>
</dbReference>
<feature type="domain" description="Glycosyltransferase subfamily 4-like N-terminal" evidence="2">
    <location>
        <begin position="10"/>
        <end position="167"/>
    </location>
</feature>
<organism evidence="3">
    <name type="scientific">freshwater metagenome</name>
    <dbReference type="NCBI Taxonomy" id="449393"/>
    <lineage>
        <taxon>unclassified sequences</taxon>
        <taxon>metagenomes</taxon>
        <taxon>ecological metagenomes</taxon>
    </lineage>
</organism>
<name>A0A6J6HN10_9ZZZZ</name>
<sequence length="384" mass="41531">MVSPYSLTIPGGVQQQVLGLARALREKGHEVRVLGPCDGPPPDSFVTPLGNSLPTAINGSVAPVAPDASAALRTIRALNDEAFDVLHVHEPLVPGPTLTAVLVKLAPIVATFHSAGESGAYKTFQRLGRPIARRIDVRVAVSKDAVELAQRYIGGEYEVLFNGIELDVYNGPIVEQRDNAIFFCGRHEPRKGLSVLLEALALMPGDVRLWVASDGPETEQLKARFGNDSRIEWLGRITDGEKIDRLRRASVFCAPSLRGESFGIVLLEAMAAGTPVVSTDIDGYRNVATDGENALLVEPGNAQALASALARVIADSRLSAKFIEAGRVHAQSYSMSALADHYVAFYEKALSMEADNITTIEVPRMLKRFEGRFLRRNRLGDAGR</sequence>
<reference evidence="3" key="1">
    <citation type="submission" date="2020-05" db="EMBL/GenBank/DDBJ databases">
        <authorList>
            <person name="Chiriac C."/>
            <person name="Salcher M."/>
            <person name="Ghai R."/>
            <person name="Kavagutti S V."/>
        </authorList>
    </citation>
    <scope>NUCLEOTIDE SEQUENCE</scope>
</reference>
<dbReference type="PANTHER" id="PTHR45947">
    <property type="entry name" value="SULFOQUINOVOSYL TRANSFERASE SQD2"/>
    <property type="match status" value="1"/>
</dbReference>
<gene>
    <name evidence="3" type="ORF">UFOPK1874_00605</name>
</gene>
<dbReference type="PANTHER" id="PTHR45947:SF3">
    <property type="entry name" value="SULFOQUINOVOSYL TRANSFERASE SQD2"/>
    <property type="match status" value="1"/>
</dbReference>
<evidence type="ECO:0000259" key="2">
    <source>
        <dbReference type="Pfam" id="PF13439"/>
    </source>
</evidence>
<feature type="domain" description="Glycosyl transferase family 1" evidence="1">
    <location>
        <begin position="176"/>
        <end position="327"/>
    </location>
</feature>
<dbReference type="SUPFAM" id="SSF53756">
    <property type="entry name" value="UDP-Glycosyltransferase/glycogen phosphorylase"/>
    <property type="match status" value="1"/>
</dbReference>
<dbReference type="InterPro" id="IPR050194">
    <property type="entry name" value="Glycosyltransferase_grp1"/>
</dbReference>
<dbReference type="Pfam" id="PF13439">
    <property type="entry name" value="Glyco_transf_4"/>
    <property type="match status" value="1"/>
</dbReference>
<dbReference type="InterPro" id="IPR001296">
    <property type="entry name" value="Glyco_trans_1"/>
</dbReference>
<dbReference type="GO" id="GO:0016757">
    <property type="term" value="F:glycosyltransferase activity"/>
    <property type="evidence" value="ECO:0007669"/>
    <property type="project" value="InterPro"/>
</dbReference>
<evidence type="ECO:0000313" key="3">
    <source>
        <dbReference type="EMBL" id="CAB4613943.1"/>
    </source>
</evidence>
<protein>
    <submittedName>
        <fullName evidence="3">Unannotated protein</fullName>
    </submittedName>
</protein>
<dbReference type="AlphaFoldDB" id="A0A6J6HN10"/>
<dbReference type="CDD" id="cd03801">
    <property type="entry name" value="GT4_PimA-like"/>
    <property type="match status" value="1"/>
</dbReference>
<accession>A0A6J6HN10</accession>
<dbReference type="InterPro" id="IPR028098">
    <property type="entry name" value="Glyco_trans_4-like_N"/>
</dbReference>
<evidence type="ECO:0000259" key="1">
    <source>
        <dbReference type="Pfam" id="PF00534"/>
    </source>
</evidence>
<dbReference type="EMBL" id="CAEZUX010000052">
    <property type="protein sequence ID" value="CAB4613943.1"/>
    <property type="molecule type" value="Genomic_DNA"/>
</dbReference>
<proteinExistence type="predicted"/>